<evidence type="ECO:0000259" key="4">
    <source>
        <dbReference type="Pfam" id="PF00294"/>
    </source>
</evidence>
<keyword evidence="6" id="KW-1185">Reference proteome</keyword>
<dbReference type="CDD" id="cd01166">
    <property type="entry name" value="KdgK"/>
    <property type="match status" value="1"/>
</dbReference>
<feature type="domain" description="Carbohydrate kinase PfkB" evidence="4">
    <location>
        <begin position="26"/>
        <end position="298"/>
    </location>
</feature>
<dbReference type="Gene3D" id="3.40.1190.20">
    <property type="match status" value="1"/>
</dbReference>
<name>A0ABV5USU8_9MICC</name>
<dbReference type="GO" id="GO:0016301">
    <property type="term" value="F:kinase activity"/>
    <property type="evidence" value="ECO:0007669"/>
    <property type="project" value="UniProtKB-KW"/>
</dbReference>
<accession>A0ABV5USU8</accession>
<dbReference type="InterPro" id="IPR011611">
    <property type="entry name" value="PfkB_dom"/>
</dbReference>
<evidence type="ECO:0000313" key="6">
    <source>
        <dbReference type="Proteomes" id="UP001589536"/>
    </source>
</evidence>
<evidence type="ECO:0000256" key="1">
    <source>
        <dbReference type="ARBA" id="ARBA00010688"/>
    </source>
</evidence>
<dbReference type="InterPro" id="IPR029056">
    <property type="entry name" value="Ribokinase-like"/>
</dbReference>
<dbReference type="Proteomes" id="UP001589536">
    <property type="component" value="Unassembled WGS sequence"/>
</dbReference>
<dbReference type="PANTHER" id="PTHR43320">
    <property type="entry name" value="SUGAR KINASE"/>
    <property type="match status" value="1"/>
</dbReference>
<sequence length="319" mass="34376">MSRFDVTAIGEGGLRFSVPSGVRLERTASLDVNVAGAEANVLSGLASLGWKAGWVSALPETPLARRVECQLRSYGVDLAGVHHATVGRLGTYYVEYGPAPRPTQVYFDRADTAFTRMTVADVDWDLLLDTRIIHLTGITAALSPTVMEILTETLDRAEAAGVPVSFDVNYRANLWNPREATRALQPFIERAEILFVRHEDLQTLYGYDPDPAKALDAALALTKARYIIMSCGELGVFAFLDGRRVTVPALPVDIIDRLGAGDGLAAGFLHGWLDGHVEVAVEQGAAMAALALAQTGEQVVTTRGELDAVMLGSASRLRR</sequence>
<keyword evidence="2" id="KW-0808">Transferase</keyword>
<dbReference type="Pfam" id="PF00294">
    <property type="entry name" value="PfkB"/>
    <property type="match status" value="1"/>
</dbReference>
<organism evidence="5 6">
    <name type="scientific">Arthrobacter methylotrophus</name>
    <dbReference type="NCBI Taxonomy" id="121291"/>
    <lineage>
        <taxon>Bacteria</taxon>
        <taxon>Bacillati</taxon>
        <taxon>Actinomycetota</taxon>
        <taxon>Actinomycetes</taxon>
        <taxon>Micrococcales</taxon>
        <taxon>Micrococcaceae</taxon>
        <taxon>Arthrobacter</taxon>
    </lineage>
</organism>
<proteinExistence type="inferred from homology"/>
<reference evidence="5 6" key="1">
    <citation type="submission" date="2024-09" db="EMBL/GenBank/DDBJ databases">
        <authorList>
            <person name="Sun Q."/>
            <person name="Mori K."/>
        </authorList>
    </citation>
    <scope>NUCLEOTIDE SEQUENCE [LARGE SCALE GENOMIC DNA]</scope>
    <source>
        <strain evidence="5 6">JCM 13519</strain>
    </source>
</reference>
<evidence type="ECO:0000256" key="3">
    <source>
        <dbReference type="ARBA" id="ARBA00022777"/>
    </source>
</evidence>
<comment type="caution">
    <text evidence="5">The sequence shown here is derived from an EMBL/GenBank/DDBJ whole genome shotgun (WGS) entry which is preliminary data.</text>
</comment>
<keyword evidence="3 5" id="KW-0418">Kinase</keyword>
<gene>
    <name evidence="5" type="ORF">ACFFPI_14200</name>
</gene>
<dbReference type="SUPFAM" id="SSF53613">
    <property type="entry name" value="Ribokinase-like"/>
    <property type="match status" value="1"/>
</dbReference>
<evidence type="ECO:0000313" key="5">
    <source>
        <dbReference type="EMBL" id="MFB9715267.1"/>
    </source>
</evidence>
<dbReference type="EMBL" id="JBHMBH010000029">
    <property type="protein sequence ID" value="MFB9715267.1"/>
    <property type="molecule type" value="Genomic_DNA"/>
</dbReference>
<dbReference type="PANTHER" id="PTHR43320:SF2">
    <property type="entry name" value="2-DEHYDRO-3-DEOXYGLUCONOKINASE_2-DEHYDRO-3-DEOXYGALACTONOKINASE"/>
    <property type="match status" value="1"/>
</dbReference>
<protein>
    <submittedName>
        <fullName evidence="5">Sugar kinase</fullName>
    </submittedName>
</protein>
<comment type="similarity">
    <text evidence="1">Belongs to the carbohydrate kinase PfkB family.</text>
</comment>
<dbReference type="InterPro" id="IPR052700">
    <property type="entry name" value="Carb_kinase_PfkB-like"/>
</dbReference>
<dbReference type="RefSeq" id="WP_345035285.1">
    <property type="nucleotide sequence ID" value="NZ_BAABED010000001.1"/>
</dbReference>
<evidence type="ECO:0000256" key="2">
    <source>
        <dbReference type="ARBA" id="ARBA00022679"/>
    </source>
</evidence>